<evidence type="ECO:0000256" key="1">
    <source>
        <dbReference type="ARBA" id="ARBA00009013"/>
    </source>
</evidence>
<dbReference type="EMBL" id="DF820468">
    <property type="protein sequence ID" value="GAK58734.1"/>
    <property type="molecule type" value="Genomic_DNA"/>
</dbReference>
<dbReference type="eggNOG" id="COG1366">
    <property type="taxonomic scope" value="Bacteria"/>
</dbReference>
<dbReference type="InterPro" id="IPR036513">
    <property type="entry name" value="STAS_dom_sf"/>
</dbReference>
<evidence type="ECO:0000256" key="2">
    <source>
        <dbReference type="RuleBase" id="RU003749"/>
    </source>
</evidence>
<reference evidence="4" key="1">
    <citation type="journal article" date="2015" name="PeerJ">
        <title>First genomic representation of candidate bacterial phylum KSB3 points to enhanced environmental sensing as a trigger of wastewater bulking.</title>
        <authorList>
            <person name="Sekiguchi Y."/>
            <person name="Ohashi A."/>
            <person name="Parks D.H."/>
            <person name="Yamauchi T."/>
            <person name="Tyson G.W."/>
            <person name="Hugenholtz P."/>
        </authorList>
    </citation>
    <scope>NUCLEOTIDE SEQUENCE [LARGE SCALE GENOMIC DNA]</scope>
</reference>
<evidence type="ECO:0000313" key="4">
    <source>
        <dbReference type="EMBL" id="GAK58734.1"/>
    </source>
</evidence>
<name>A0A081C2C9_VECG1</name>
<evidence type="ECO:0000259" key="3">
    <source>
        <dbReference type="PROSITE" id="PS50801"/>
    </source>
</evidence>
<dbReference type="PANTHER" id="PTHR33495">
    <property type="entry name" value="ANTI-SIGMA FACTOR ANTAGONIST TM_1081-RELATED-RELATED"/>
    <property type="match status" value="1"/>
</dbReference>
<dbReference type="Gene3D" id="3.30.750.24">
    <property type="entry name" value="STAS domain"/>
    <property type="match status" value="1"/>
</dbReference>
<proteinExistence type="inferred from homology"/>
<dbReference type="AlphaFoldDB" id="A0A081C2C9"/>
<organism evidence="4">
    <name type="scientific">Vecturithrix granuli</name>
    <dbReference type="NCBI Taxonomy" id="1499967"/>
    <lineage>
        <taxon>Bacteria</taxon>
        <taxon>Candidatus Moduliflexota</taxon>
        <taxon>Candidatus Vecturitrichia</taxon>
        <taxon>Candidatus Vecturitrichales</taxon>
        <taxon>Candidatus Vecturitrichaceae</taxon>
        <taxon>Candidatus Vecturithrix</taxon>
    </lineage>
</organism>
<protein>
    <recommendedName>
        <fullName evidence="2">Anti-sigma factor antagonist</fullName>
    </recommendedName>
</protein>
<evidence type="ECO:0000313" key="5">
    <source>
        <dbReference type="Proteomes" id="UP000030661"/>
    </source>
</evidence>
<dbReference type="PROSITE" id="PS50801">
    <property type="entry name" value="STAS"/>
    <property type="match status" value="1"/>
</dbReference>
<dbReference type="STRING" id="1499967.U27_05709"/>
<accession>A0A081C2C9</accession>
<gene>
    <name evidence="4" type="ORF">U27_05709</name>
</gene>
<dbReference type="InterPro" id="IPR003658">
    <property type="entry name" value="Anti-sigma_ant"/>
</dbReference>
<keyword evidence="5" id="KW-1185">Reference proteome</keyword>
<dbReference type="Pfam" id="PF01740">
    <property type="entry name" value="STAS"/>
    <property type="match status" value="1"/>
</dbReference>
<dbReference type="SUPFAM" id="SSF52091">
    <property type="entry name" value="SpoIIaa-like"/>
    <property type="match status" value="1"/>
</dbReference>
<dbReference type="GO" id="GO:0043856">
    <property type="term" value="F:anti-sigma factor antagonist activity"/>
    <property type="evidence" value="ECO:0007669"/>
    <property type="project" value="InterPro"/>
</dbReference>
<dbReference type="Proteomes" id="UP000030661">
    <property type="component" value="Unassembled WGS sequence"/>
</dbReference>
<sequence>MSENLKVGVRKFDSIAIIDMKGEVSSFADAAINSLVQATVNEGVQKIALNFTDVSYINSSGIAILIGIVTSPANKDVMFVVYGLTPHFKKIFRMIGLTQYVKVVTTEEEALTAF</sequence>
<feature type="domain" description="STAS" evidence="3">
    <location>
        <begin position="5"/>
        <end position="114"/>
    </location>
</feature>
<dbReference type="InterPro" id="IPR002645">
    <property type="entry name" value="STAS_dom"/>
</dbReference>
<dbReference type="CDD" id="cd07043">
    <property type="entry name" value="STAS_anti-anti-sigma_factors"/>
    <property type="match status" value="1"/>
</dbReference>
<comment type="similarity">
    <text evidence="1 2">Belongs to the anti-sigma-factor antagonist family.</text>
</comment>
<dbReference type="NCBIfam" id="TIGR00377">
    <property type="entry name" value="ant_ant_sig"/>
    <property type="match status" value="1"/>
</dbReference>
<dbReference type="PANTHER" id="PTHR33495:SF6">
    <property type="entry name" value="ANTI-SIGMA FACTOR ANTAGONIST"/>
    <property type="match status" value="1"/>
</dbReference>
<dbReference type="HOGENOM" id="CLU_115403_9_3_0"/>